<dbReference type="Pfam" id="PF13568">
    <property type="entry name" value="OMP_b-brl_2"/>
    <property type="match status" value="1"/>
</dbReference>
<dbReference type="InterPro" id="IPR025665">
    <property type="entry name" value="Beta-barrel_OMP_2"/>
</dbReference>
<feature type="transmembrane region" description="Helical" evidence="1">
    <location>
        <begin position="57"/>
        <end position="77"/>
    </location>
</feature>
<evidence type="ECO:0000313" key="3">
    <source>
        <dbReference type="EMBL" id="TKC12269.1"/>
    </source>
</evidence>
<protein>
    <submittedName>
        <fullName evidence="3">PorT family protein</fullName>
    </submittedName>
</protein>
<keyword evidence="1" id="KW-0472">Membrane</keyword>
<reference evidence="3 4" key="1">
    <citation type="submission" date="2019-04" db="EMBL/GenBank/DDBJ databases">
        <title>Pedobacter sp. RP-3-22 sp. nov., isolated from Arctic soil.</title>
        <authorList>
            <person name="Dahal R.H."/>
            <person name="Kim D.-U."/>
        </authorList>
    </citation>
    <scope>NUCLEOTIDE SEQUENCE [LARGE SCALE GENOMIC DNA]</scope>
    <source>
        <strain evidence="3 4">RP-3-22</strain>
    </source>
</reference>
<sequence length="407" mass="45278">MHLFQINEKLIIEMKELNDNDFDQAFKTRITEEFPEFEEESWLKMEKKLRKRERVTFLRYASILLLLLSFGATFYILNRKNEAKTDTVVVENIKNRTKVSPQLTKPSQEEVALDDKSIAKNIKQTPNVVNQGFEVIQSNIAPAKNPIPIANTPVQNSSNANIKNNQEAVVVSQGQPADQAQQDVIASSDPVIKGIDLVKPKTEIQTKVKRKIPISVAILAGPDFSSTSSLIGGKSGVTIGFTVGIGLTKKLSLQTGMSYGSKNYSASAYDYTFNNPTANKANFSGINAACKVIEIPLRASYNISENQKRSIELNAGLSTYLMTKENYVFKYNQTLNRADRITNVSNANQHYLGVIDLSATYNIKLKNKKFAFGMEPYIKIPLTGIGEGSVPLKSSGISLKLRYDFNK</sequence>
<proteinExistence type="predicted"/>
<keyword evidence="4" id="KW-1185">Reference proteome</keyword>
<dbReference type="OrthoDB" id="1523584at2"/>
<gene>
    <name evidence="3" type="ORF">FA048_01220</name>
</gene>
<comment type="caution">
    <text evidence="3">The sequence shown here is derived from an EMBL/GenBank/DDBJ whole genome shotgun (WGS) entry which is preliminary data.</text>
</comment>
<accession>A0A4U1CXR4</accession>
<feature type="domain" description="Outer membrane protein beta-barrel" evidence="2">
    <location>
        <begin position="230"/>
        <end position="382"/>
    </location>
</feature>
<organism evidence="3 4">
    <name type="scientific">Pedobacter polaris</name>
    <dbReference type="NCBI Taxonomy" id="2571273"/>
    <lineage>
        <taxon>Bacteria</taxon>
        <taxon>Pseudomonadati</taxon>
        <taxon>Bacteroidota</taxon>
        <taxon>Sphingobacteriia</taxon>
        <taxon>Sphingobacteriales</taxon>
        <taxon>Sphingobacteriaceae</taxon>
        <taxon>Pedobacter</taxon>
    </lineage>
</organism>
<dbReference type="RefSeq" id="WP_136838181.1">
    <property type="nucleotide sequence ID" value="NZ_SWBR01000001.1"/>
</dbReference>
<evidence type="ECO:0000256" key="1">
    <source>
        <dbReference type="SAM" id="Phobius"/>
    </source>
</evidence>
<dbReference type="AlphaFoldDB" id="A0A4U1CXR4"/>
<keyword evidence="1" id="KW-0812">Transmembrane</keyword>
<dbReference type="EMBL" id="SWBR01000001">
    <property type="protein sequence ID" value="TKC12269.1"/>
    <property type="molecule type" value="Genomic_DNA"/>
</dbReference>
<dbReference type="Proteomes" id="UP000309488">
    <property type="component" value="Unassembled WGS sequence"/>
</dbReference>
<name>A0A4U1CXR4_9SPHI</name>
<evidence type="ECO:0000313" key="4">
    <source>
        <dbReference type="Proteomes" id="UP000309488"/>
    </source>
</evidence>
<keyword evidence="1" id="KW-1133">Transmembrane helix</keyword>
<evidence type="ECO:0000259" key="2">
    <source>
        <dbReference type="Pfam" id="PF13568"/>
    </source>
</evidence>